<feature type="domain" description="Mitochondrial splicing suppressor 51-like C-terminal" evidence="2">
    <location>
        <begin position="154"/>
        <end position="301"/>
    </location>
</feature>
<evidence type="ECO:0000313" key="3">
    <source>
        <dbReference type="EMBL" id="KAG7345100.1"/>
    </source>
</evidence>
<sequence length="418" mass="46374">MDLLESLNVDDLPEQQTRFSHLLRDSDDFDLKLGFDACCACGRKNPKFDCPSCRRVRYCSETCCRADSSLCLDGDIREEAALGHTSVICSLLNLCSDDEVMEGKNPAEISALDIGQRTSATDRLASEFESYPATLANVIMDGAPYQNVLKQCAGKGITIHVIGASQDSELWQGHPDPIQEKMVFEGYADALAEIAENNKLSWIRLHFFGPELCEEMKDRTIPIPPVQATKSRSNLIVRMFQRGYQIDNNISPPDIAVFFNPGFTCTDYDWEQSLSFLRSNKIPFLVATNTEMECMADIQYLMDRQLFQAIPAGLKSVLLGEEGVDGDEYEYEEDDSVSFLSLNPYAGLRVRQSGTMANDVYVKSRWIFGGISGGISERKRQQAPPASAQGDNSSQELTVKKRKTTGSGNSKTSNPALI</sequence>
<gene>
    <name evidence="3" type="ORF">IV203_032631</name>
</gene>
<dbReference type="OrthoDB" id="194537at2759"/>
<dbReference type="InterPro" id="IPR046824">
    <property type="entry name" value="Mss51-like_C"/>
</dbReference>
<evidence type="ECO:0000259" key="2">
    <source>
        <dbReference type="Pfam" id="PF20179"/>
    </source>
</evidence>
<protein>
    <recommendedName>
        <fullName evidence="2">Mitochondrial splicing suppressor 51-like C-terminal domain-containing protein</fullName>
    </recommendedName>
</protein>
<keyword evidence="4" id="KW-1185">Reference proteome</keyword>
<dbReference type="AlphaFoldDB" id="A0A9K3PF88"/>
<dbReference type="EMBL" id="JAGRRH010000022">
    <property type="protein sequence ID" value="KAG7345100.1"/>
    <property type="molecule type" value="Genomic_DNA"/>
</dbReference>
<reference evidence="3" key="1">
    <citation type="journal article" date="2021" name="Sci. Rep.">
        <title>Diploid genomic architecture of Nitzschia inconspicua, an elite biomass production diatom.</title>
        <authorList>
            <person name="Oliver A."/>
            <person name="Podell S."/>
            <person name="Pinowska A."/>
            <person name="Traller J.C."/>
            <person name="Smith S.R."/>
            <person name="McClure R."/>
            <person name="Beliaev A."/>
            <person name="Bohutskyi P."/>
            <person name="Hill E.A."/>
            <person name="Rabines A."/>
            <person name="Zheng H."/>
            <person name="Allen L.Z."/>
            <person name="Kuo A."/>
            <person name="Grigoriev I.V."/>
            <person name="Allen A.E."/>
            <person name="Hazlebeck D."/>
            <person name="Allen E.E."/>
        </authorList>
    </citation>
    <scope>NUCLEOTIDE SEQUENCE</scope>
    <source>
        <strain evidence="3">Hildebrandi</strain>
    </source>
</reference>
<evidence type="ECO:0000256" key="1">
    <source>
        <dbReference type="SAM" id="MobiDB-lite"/>
    </source>
</evidence>
<dbReference type="PANTHER" id="PTHR28069">
    <property type="entry name" value="GH20023P"/>
    <property type="match status" value="1"/>
</dbReference>
<feature type="region of interest" description="Disordered" evidence="1">
    <location>
        <begin position="377"/>
        <end position="418"/>
    </location>
</feature>
<name>A0A9K3PF88_9STRA</name>
<reference evidence="3" key="2">
    <citation type="submission" date="2021-04" db="EMBL/GenBank/DDBJ databases">
        <authorList>
            <person name="Podell S."/>
        </authorList>
    </citation>
    <scope>NUCLEOTIDE SEQUENCE</scope>
    <source>
        <strain evidence="3">Hildebrandi</strain>
    </source>
</reference>
<feature type="compositionally biased region" description="Polar residues" evidence="1">
    <location>
        <begin position="405"/>
        <end position="418"/>
    </location>
</feature>
<accession>A0A9K3PF88</accession>
<organism evidence="3 4">
    <name type="scientific">Nitzschia inconspicua</name>
    <dbReference type="NCBI Taxonomy" id="303405"/>
    <lineage>
        <taxon>Eukaryota</taxon>
        <taxon>Sar</taxon>
        <taxon>Stramenopiles</taxon>
        <taxon>Ochrophyta</taxon>
        <taxon>Bacillariophyta</taxon>
        <taxon>Bacillariophyceae</taxon>
        <taxon>Bacillariophycidae</taxon>
        <taxon>Bacillariales</taxon>
        <taxon>Bacillariaceae</taxon>
        <taxon>Nitzschia</taxon>
    </lineage>
</organism>
<proteinExistence type="predicted"/>
<dbReference type="Proteomes" id="UP000693970">
    <property type="component" value="Unassembled WGS sequence"/>
</dbReference>
<comment type="caution">
    <text evidence="3">The sequence shown here is derived from an EMBL/GenBank/DDBJ whole genome shotgun (WGS) entry which is preliminary data.</text>
</comment>
<dbReference type="PANTHER" id="PTHR28069:SF2">
    <property type="entry name" value="GH20023P"/>
    <property type="match status" value="1"/>
</dbReference>
<dbReference type="Pfam" id="PF20179">
    <property type="entry name" value="MSS51_C"/>
    <property type="match status" value="1"/>
</dbReference>
<evidence type="ECO:0000313" key="4">
    <source>
        <dbReference type="Proteomes" id="UP000693970"/>
    </source>
</evidence>